<sequence>MADESEQRLKIRRLLNDASDSKEISLLIQKIVGEEMDSSKPVDRDRIGSLILQNSTFRQYIENMGLVEEAHAAQDIPPPSVIAPPLPPGVPGLRVRITRMIVKTAGSLDKGTALELHLQFGSDRAEVAPLSLSRDIALRNTFFFPLGAAGEELAATPFFDTPFTLHVVLVASHPNGNRATLGVRAVKWRQVLHTPSCEIALDLCSTYSPTTVVATVFMELSGVHTPELSRSHFDVLNQNSNALVETSYKNFIEATERWWAAFRAAWTARHTASTALDLRRVPLSEPGEFGHTVPVLAIVQPIPHHLQYPAVTDPEAAHRFVSLLPYTTTSIPGGGRHRVWHNLHTIVARGAGDVEDHAALLCSLLLGQGLDAFIAIGSSYPEKADTSAWVVTFTRDDPGAPTFWHPCFCQRLSWAEIAANPSVLPLSTIDCMFNHESVFVNFSLQAMIHPGIDFNIRDPGQTQWREISLDTLAPFAPGPLALFRDRPPRILPMQLHHAVPLVPGPLSVRPWAGFKGVHETMRDLEVQLMDRIRERRLGAGQELTVESAALKAVLGAMPGRMEAEKVHNMTCQLPEITDLTQDQLRRVSRPGQRLIAVPLVCSHIAGGRVFSQFLQSAQGMDVVDCKAHDPQFAVAAGVFPYAERAVATWVVIGVVFTPFTS</sequence>
<dbReference type="Proteomes" id="UP000717585">
    <property type="component" value="Unassembled WGS sequence"/>
</dbReference>
<evidence type="ECO:0000259" key="3">
    <source>
        <dbReference type="Pfam" id="PF15627"/>
    </source>
</evidence>
<dbReference type="PANTHER" id="PTHR46436:SF1">
    <property type="entry name" value="CENTROSOMAL PROTEIN OF 76 KDA"/>
    <property type="match status" value="1"/>
</dbReference>
<dbReference type="Pfam" id="PF24652">
    <property type="entry name" value="CEP76_C"/>
    <property type="match status" value="1"/>
</dbReference>
<feature type="domain" description="CEP76/DRC7 peptidase-like" evidence="5">
    <location>
        <begin position="339"/>
        <end position="465"/>
    </location>
</feature>
<keyword evidence="7" id="KW-1185">Reference proteome</keyword>
<evidence type="ECO:0000256" key="1">
    <source>
        <dbReference type="ARBA" id="ARBA00004300"/>
    </source>
</evidence>
<dbReference type="InterPro" id="IPR056290">
    <property type="entry name" value="CEPT76/DRC7_peptidase-like_dom"/>
</dbReference>
<feature type="domain" description="CEP76 C2" evidence="3">
    <location>
        <begin position="109"/>
        <end position="200"/>
    </location>
</feature>
<keyword evidence="2" id="KW-0963">Cytoplasm</keyword>
<evidence type="ECO:0000259" key="5">
    <source>
        <dbReference type="Pfam" id="PF24656"/>
    </source>
</evidence>
<protein>
    <recommendedName>
        <fullName evidence="8">CEP76 C2 domain-containing protein</fullName>
    </recommendedName>
</protein>
<evidence type="ECO:0000259" key="4">
    <source>
        <dbReference type="Pfam" id="PF24652"/>
    </source>
</evidence>
<reference evidence="6" key="1">
    <citation type="submission" date="2021-05" db="EMBL/GenBank/DDBJ databases">
        <title>A free-living protist that lacks canonical eukaryotic 1 DNA replication and segregation systems.</title>
        <authorList>
            <person name="Salas-Leiva D.E."/>
            <person name="Tromer E.C."/>
            <person name="Curtis B.A."/>
            <person name="Jerlstrom-Hultqvist J."/>
            <person name="Kolisko M."/>
            <person name="Yi Z."/>
            <person name="Salas-Leiva J.S."/>
            <person name="Gallot-Lavallee L."/>
            <person name="Kops G.J.P.L."/>
            <person name="Archibald J.M."/>
            <person name="Simpson A.G.B."/>
            <person name="Roger A.J."/>
        </authorList>
    </citation>
    <scope>NUCLEOTIDE SEQUENCE</scope>
    <source>
        <strain evidence="6">BICM</strain>
    </source>
</reference>
<dbReference type="EMBL" id="JAHDYR010000038">
    <property type="protein sequence ID" value="KAG9392107.1"/>
    <property type="molecule type" value="Genomic_DNA"/>
</dbReference>
<dbReference type="InterPro" id="IPR028926">
    <property type="entry name" value="CEP76-C2"/>
</dbReference>
<gene>
    <name evidence="6" type="ORF">J8273_5080</name>
</gene>
<proteinExistence type="predicted"/>
<evidence type="ECO:0000313" key="6">
    <source>
        <dbReference type="EMBL" id="KAG9392107.1"/>
    </source>
</evidence>
<dbReference type="AlphaFoldDB" id="A0A8J6E2N3"/>
<organism evidence="6 7">
    <name type="scientific">Carpediemonas membranifera</name>
    <dbReference type="NCBI Taxonomy" id="201153"/>
    <lineage>
        <taxon>Eukaryota</taxon>
        <taxon>Metamonada</taxon>
        <taxon>Carpediemonas-like organisms</taxon>
        <taxon>Carpediemonas</taxon>
    </lineage>
</organism>
<name>A0A8J6E2N3_9EUKA</name>
<evidence type="ECO:0000313" key="7">
    <source>
        <dbReference type="Proteomes" id="UP000717585"/>
    </source>
</evidence>
<dbReference type="OrthoDB" id="5527234at2759"/>
<evidence type="ECO:0000256" key="2">
    <source>
        <dbReference type="ARBA" id="ARBA00022490"/>
    </source>
</evidence>
<dbReference type="PANTHER" id="PTHR46436">
    <property type="entry name" value="CENTROSOMAL PROTEIN OF 76 KDA"/>
    <property type="match status" value="1"/>
</dbReference>
<comment type="caution">
    <text evidence="6">The sequence shown here is derived from an EMBL/GenBank/DDBJ whole genome shotgun (WGS) entry which is preliminary data.</text>
</comment>
<comment type="subcellular location">
    <subcellularLocation>
        <location evidence="1">Cytoplasm</location>
        <location evidence="1">Cytoskeleton</location>
        <location evidence="1">Microtubule organizing center</location>
        <location evidence="1">Centrosome</location>
    </subcellularLocation>
</comment>
<dbReference type="GO" id="GO:0005813">
    <property type="term" value="C:centrosome"/>
    <property type="evidence" value="ECO:0007669"/>
    <property type="project" value="UniProtKB-SubCell"/>
</dbReference>
<dbReference type="InterPro" id="IPR056288">
    <property type="entry name" value="CEP76_C"/>
</dbReference>
<feature type="domain" description="Centrosomal protein of 76 kDa C-terminal" evidence="4">
    <location>
        <begin position="518"/>
        <end position="656"/>
    </location>
</feature>
<dbReference type="InterPro" id="IPR052299">
    <property type="entry name" value="CEP76"/>
</dbReference>
<evidence type="ECO:0008006" key="8">
    <source>
        <dbReference type="Google" id="ProtNLM"/>
    </source>
</evidence>
<dbReference type="Pfam" id="PF24656">
    <property type="entry name" value="CEPT76_peptidase"/>
    <property type="match status" value="1"/>
</dbReference>
<accession>A0A8J6E2N3</accession>
<dbReference type="Pfam" id="PF15627">
    <property type="entry name" value="CEP76-C2"/>
    <property type="match status" value="1"/>
</dbReference>